<evidence type="ECO:0000256" key="3">
    <source>
        <dbReference type="SAM" id="Phobius"/>
    </source>
</evidence>
<name>A0ABT3BG65_9RHOB</name>
<dbReference type="PANTHER" id="PTHR47870">
    <property type="entry name" value="CYTOCHROME C-TYPE BIOGENESIS PROTEIN CCMH"/>
    <property type="match status" value="1"/>
</dbReference>
<evidence type="ECO:0000256" key="1">
    <source>
        <dbReference type="ARBA" id="ARBA00004196"/>
    </source>
</evidence>
<dbReference type="PANTHER" id="PTHR47870:SF1">
    <property type="entry name" value="CYTOCHROME C-TYPE BIOGENESIS PROTEIN CCMH"/>
    <property type="match status" value="1"/>
</dbReference>
<dbReference type="Gene3D" id="1.25.40.10">
    <property type="entry name" value="Tetratricopeptide repeat domain"/>
    <property type="match status" value="1"/>
</dbReference>
<dbReference type="SUPFAM" id="SSF48452">
    <property type="entry name" value="TPR-like"/>
    <property type="match status" value="1"/>
</dbReference>
<gene>
    <name evidence="4" type="primary">ccmI</name>
    <name evidence="4" type="ORF">MUB52_14150</name>
</gene>
<proteinExistence type="predicted"/>
<sequence length="410" mass="43329">MTVFWILAGGLALAIAVLLALGLRAPRSGAAVPPAAYDLRVYRDQLKEIDKDLARGVVSPEDADRVRAEVSRRILAADAALQKDSVAADADKGAPGIVAALIALVLVGGSVAMYLQLGAPGYGDLSLADRIDFAEEARATRPSQAEAEASLPAARLPQDASPDYVALVEQLRDTVARRPDDLQGHILLAQNEANLGNFRAAAEAQAEVIRIKGADVTAQDHTDYADMLVVAAGGYVSPEAEAALQSALALEPDNGTARYYMGLMMAQTGRPDSAFRTWDALLRAGPEDAPWIPPILAQIEDMALRAGVNYQLPEIGSGRGPSAADVEAAENLSPAERLEMIQGMVTGLSERLASEGGPVQDWAQLITALGVLGQRPQARAVYDNAVEVFADDTRALDLLLRAGQRAQVVE</sequence>
<keyword evidence="3" id="KW-1133">Transmembrane helix</keyword>
<reference evidence="4 5" key="1">
    <citation type="submission" date="2022-04" db="EMBL/GenBank/DDBJ databases">
        <title>Roseobacter sp. WL0113 is a bacterium isolated from neritic sediment.</title>
        <authorList>
            <person name="Wang L."/>
            <person name="He W."/>
            <person name="Zhang D.-F."/>
        </authorList>
    </citation>
    <scope>NUCLEOTIDE SEQUENCE [LARGE SCALE GENOMIC DNA]</scope>
    <source>
        <strain evidence="4 5">WL0113</strain>
    </source>
</reference>
<evidence type="ECO:0000313" key="4">
    <source>
        <dbReference type="EMBL" id="MCV3272576.1"/>
    </source>
</evidence>
<comment type="caution">
    <text evidence="4">The sequence shown here is derived from an EMBL/GenBank/DDBJ whole genome shotgun (WGS) entry which is preliminary data.</text>
</comment>
<dbReference type="InterPro" id="IPR051263">
    <property type="entry name" value="C-type_cytochrome_biogenesis"/>
</dbReference>
<comment type="subcellular location">
    <subcellularLocation>
        <location evidence="1">Cell envelope</location>
    </subcellularLocation>
</comment>
<dbReference type="InterPro" id="IPR017560">
    <property type="entry name" value="Cyt_c_biogenesis_CcmI"/>
</dbReference>
<dbReference type="Proteomes" id="UP001208690">
    <property type="component" value="Unassembled WGS sequence"/>
</dbReference>
<dbReference type="EMBL" id="JALIEB010000009">
    <property type="protein sequence ID" value="MCV3272576.1"/>
    <property type="molecule type" value="Genomic_DNA"/>
</dbReference>
<keyword evidence="3" id="KW-0472">Membrane</keyword>
<evidence type="ECO:0000256" key="2">
    <source>
        <dbReference type="ARBA" id="ARBA00022748"/>
    </source>
</evidence>
<dbReference type="InterPro" id="IPR011990">
    <property type="entry name" value="TPR-like_helical_dom_sf"/>
</dbReference>
<keyword evidence="3" id="KW-0812">Transmembrane</keyword>
<feature type="transmembrane region" description="Helical" evidence="3">
    <location>
        <begin position="94"/>
        <end position="115"/>
    </location>
</feature>
<accession>A0ABT3BG65</accession>
<protein>
    <submittedName>
        <fullName evidence="4">C-type cytochrome biogenesis protein CcmI</fullName>
    </submittedName>
</protein>
<organism evidence="4 5">
    <name type="scientific">Roseobacter sinensis</name>
    <dbReference type="NCBI Taxonomy" id="2931391"/>
    <lineage>
        <taxon>Bacteria</taxon>
        <taxon>Pseudomonadati</taxon>
        <taxon>Pseudomonadota</taxon>
        <taxon>Alphaproteobacteria</taxon>
        <taxon>Rhodobacterales</taxon>
        <taxon>Roseobacteraceae</taxon>
        <taxon>Roseobacter</taxon>
    </lineage>
</organism>
<keyword evidence="2" id="KW-0201">Cytochrome c-type biogenesis</keyword>
<keyword evidence="5" id="KW-1185">Reference proteome</keyword>
<dbReference type="NCBIfam" id="TIGR03142">
    <property type="entry name" value="cytochro_ccmI"/>
    <property type="match status" value="1"/>
</dbReference>
<dbReference type="RefSeq" id="WP_263844895.1">
    <property type="nucleotide sequence ID" value="NZ_JALIEB010000009.1"/>
</dbReference>
<evidence type="ECO:0000313" key="5">
    <source>
        <dbReference type="Proteomes" id="UP001208690"/>
    </source>
</evidence>